<protein>
    <submittedName>
        <fullName evidence="8">PM1849 protein</fullName>
    </submittedName>
</protein>
<evidence type="ECO:0000256" key="4">
    <source>
        <dbReference type="ARBA" id="ARBA00022777"/>
    </source>
</evidence>
<organism evidence="8">
    <name type="scientific">Pasteurella multocida</name>
    <dbReference type="NCBI Taxonomy" id="747"/>
    <lineage>
        <taxon>Bacteria</taxon>
        <taxon>Pseudomonadati</taxon>
        <taxon>Pseudomonadota</taxon>
        <taxon>Gammaproteobacteria</taxon>
        <taxon>Pasteurellales</taxon>
        <taxon>Pasteurellaceae</taxon>
        <taxon>Pasteurella</taxon>
    </lineage>
</organism>
<dbReference type="InterPro" id="IPR011611">
    <property type="entry name" value="PfkB_dom"/>
</dbReference>
<keyword evidence="3" id="KW-0547">Nucleotide-binding</keyword>
<dbReference type="InterPro" id="IPR002139">
    <property type="entry name" value="Ribo/fructo_kinase"/>
</dbReference>
<accession>A0A126QI02</accession>
<dbReference type="InterPro" id="IPR029056">
    <property type="entry name" value="Ribokinase-like"/>
</dbReference>
<dbReference type="InterPro" id="IPR002173">
    <property type="entry name" value="Carboh/pur_kinase_PfkB_CS"/>
</dbReference>
<dbReference type="SUPFAM" id="SSF53613">
    <property type="entry name" value="Ribokinase-like"/>
    <property type="match status" value="1"/>
</dbReference>
<evidence type="ECO:0000256" key="1">
    <source>
        <dbReference type="ARBA" id="ARBA00010688"/>
    </source>
</evidence>
<keyword evidence="5" id="KW-0067">ATP-binding</keyword>
<evidence type="ECO:0000256" key="3">
    <source>
        <dbReference type="ARBA" id="ARBA00022741"/>
    </source>
</evidence>
<name>A0A126QI02_PASMD</name>
<dbReference type="GO" id="GO:0006000">
    <property type="term" value="P:fructose metabolic process"/>
    <property type="evidence" value="ECO:0007669"/>
    <property type="project" value="UniProtKB-ARBA"/>
</dbReference>
<dbReference type="PRINTS" id="PR00990">
    <property type="entry name" value="RIBOKINASE"/>
</dbReference>
<evidence type="ECO:0000256" key="5">
    <source>
        <dbReference type="ARBA" id="ARBA00022840"/>
    </source>
</evidence>
<reference evidence="8" key="1">
    <citation type="submission" date="2015-01" db="EMBL/GenBank/DDBJ databases">
        <title>Draft genome sequence of Pasteurella multocida isolated from alpaca pneumonia.</title>
        <authorList>
            <person name="Maturrano L."/>
            <person name="Hurtado R."/>
            <person name="Allasi N."/>
            <person name="Juscamayta E."/>
            <person name="Fernandez D."/>
            <person name="Maximiliano J."/>
            <person name="Rimac R."/>
            <person name="Rosadio R."/>
        </authorList>
    </citation>
    <scope>NUCLEOTIDE SEQUENCE</scope>
    <source>
        <strain evidence="8">UNMSM</strain>
    </source>
</reference>
<proteinExistence type="inferred from homology"/>
<dbReference type="CDD" id="cd01167">
    <property type="entry name" value="bac_FRK"/>
    <property type="match status" value="1"/>
</dbReference>
<dbReference type="PANTHER" id="PTHR43085:SF1">
    <property type="entry name" value="PSEUDOURIDINE KINASE-RELATED"/>
    <property type="match status" value="1"/>
</dbReference>
<dbReference type="Pfam" id="PF00294">
    <property type="entry name" value="PfkB"/>
    <property type="match status" value="1"/>
</dbReference>
<dbReference type="PROSITE" id="PS00583">
    <property type="entry name" value="PFKB_KINASES_1"/>
    <property type="match status" value="1"/>
</dbReference>
<dbReference type="PANTHER" id="PTHR43085">
    <property type="entry name" value="HEXOKINASE FAMILY MEMBER"/>
    <property type="match status" value="1"/>
</dbReference>
<dbReference type="EMBL" id="KP660674">
    <property type="protein sequence ID" value="AMK08513.1"/>
    <property type="molecule type" value="Genomic_DNA"/>
</dbReference>
<dbReference type="PROSITE" id="PS00584">
    <property type="entry name" value="PFKB_KINASES_2"/>
    <property type="match status" value="1"/>
</dbReference>
<evidence type="ECO:0000256" key="6">
    <source>
        <dbReference type="RuleBase" id="RU003704"/>
    </source>
</evidence>
<dbReference type="InterPro" id="IPR050306">
    <property type="entry name" value="PfkB_Carbo_kinase"/>
</dbReference>
<dbReference type="AlphaFoldDB" id="A0A126QI02"/>
<keyword evidence="2 6" id="KW-0808">Transferase</keyword>
<evidence type="ECO:0000259" key="7">
    <source>
        <dbReference type="Pfam" id="PF00294"/>
    </source>
</evidence>
<dbReference type="GO" id="GO:0005524">
    <property type="term" value="F:ATP binding"/>
    <property type="evidence" value="ECO:0007669"/>
    <property type="project" value="UniProtKB-KW"/>
</dbReference>
<dbReference type="GO" id="GO:0008865">
    <property type="term" value="F:fructokinase activity"/>
    <property type="evidence" value="ECO:0007669"/>
    <property type="project" value="UniProtKB-ARBA"/>
</dbReference>
<evidence type="ECO:0000256" key="2">
    <source>
        <dbReference type="ARBA" id="ARBA00022679"/>
    </source>
</evidence>
<dbReference type="NCBIfam" id="NF006957">
    <property type="entry name" value="PRK09434.1"/>
    <property type="match status" value="1"/>
</dbReference>
<sequence>MMKIQSVGESKMGKIWVLGDAVVDLIPEGENTYLRCAGGAPANVAVGIARLGATTGFIGRVGDDPLGRFMLNKLQQENVCTQYMHLDPKQRTSTVIVDLKEGERSFTFMVNPSADQFLELSDLPHFNPNDWLHCCSIALINEPSRSSTFAAIHRIKAEGGFFSFDPNLRESLWNSPAEMKTVVNQVVALADVLKFSEEELLFLTDSDTLSDATAKLTQHYPDKLIIVTLGKLGATYYLQGKSQLVSSKKALIPVDTTGAGDAFVSGLLFGISQVKNWQNPTALVEIIKQANACGALATTAKGAMSALPNKQQLDAFLAE</sequence>
<dbReference type="Gene3D" id="3.40.1190.20">
    <property type="match status" value="1"/>
</dbReference>
<evidence type="ECO:0000313" key="8">
    <source>
        <dbReference type="EMBL" id="AMK08513.1"/>
    </source>
</evidence>
<keyword evidence="4 6" id="KW-0418">Kinase</keyword>
<comment type="similarity">
    <text evidence="1 6">Belongs to the carbohydrate kinase PfkB family.</text>
</comment>
<gene>
    <name evidence="8" type="primary">PM1849</name>
</gene>
<feature type="domain" description="Carbohydrate kinase PfkB" evidence="7">
    <location>
        <begin position="14"/>
        <end position="309"/>
    </location>
</feature>